<accession>D3E0K3</accession>
<dbReference type="Pfam" id="PF01984">
    <property type="entry name" value="dsDNA_bind"/>
    <property type="match status" value="1"/>
</dbReference>
<dbReference type="RefSeq" id="WP_012955200.1">
    <property type="nucleotide sequence ID" value="NC_013790.1"/>
</dbReference>
<dbReference type="Gene3D" id="1.10.8.140">
    <property type="entry name" value="PDCD5-like"/>
    <property type="match status" value="1"/>
</dbReference>
<dbReference type="EMBL" id="CP001719">
    <property type="protein sequence ID" value="ADC46249.1"/>
    <property type="molecule type" value="Genomic_DNA"/>
</dbReference>
<keyword evidence="4" id="KW-0175">Coiled coil</keyword>
<dbReference type="Proteomes" id="UP000008680">
    <property type="component" value="Chromosome"/>
</dbReference>
<evidence type="ECO:0000256" key="4">
    <source>
        <dbReference type="SAM" id="Coils"/>
    </source>
</evidence>
<evidence type="ECO:0000313" key="5">
    <source>
        <dbReference type="EMBL" id="ADC46249.1"/>
    </source>
</evidence>
<reference evidence="5 6" key="1">
    <citation type="journal article" date="2010" name="PLoS ONE">
        <title>The genome sequence of the rumen methanogen Methanobrevibacter ruminantium reveals new possibilities for controlling ruminant methane emissions.</title>
        <authorList>
            <person name="Leahy S.C."/>
            <person name="Kelly W.J."/>
            <person name="Altermann E."/>
            <person name="Ronimus R.S."/>
            <person name="Yeoman C.J."/>
            <person name="Pacheco D.M."/>
            <person name="Li D."/>
            <person name="Kong Z."/>
            <person name="McTavish S."/>
            <person name="Sang C."/>
            <person name="Lambie S.C."/>
            <person name="Janssen P.H."/>
            <person name="Dey D."/>
            <person name="Attwood G.T."/>
        </authorList>
    </citation>
    <scope>NUCLEOTIDE SEQUENCE [LARGE SCALE GENOMIC DNA]</scope>
    <source>
        <strain evidence="6">ATCC 35063 / DSM 1093 / JCM 13430 / OCM 146 / M1</strain>
    </source>
</reference>
<proteinExistence type="inferred from homology"/>
<sequence length="123" mass="14259">MSELDELRKKRMAELQRQAAMNADPQMAQQQMAQQQMAQQQLAQQQEMEAQLKQAMRQILTPEARGRLDNLRLTKPELVQNIEIQLLQSAQAGSLRGKVTDEQLKVLLKNLMGQKREIHITRR</sequence>
<keyword evidence="6" id="KW-1185">Reference proteome</keyword>
<gene>
    <name evidence="5" type="ordered locus">mru_0397</name>
</gene>
<comment type="similarity">
    <text evidence="1 3">Belongs to the PDCD5 family.</text>
</comment>
<keyword evidence="2 3" id="KW-0238">DNA-binding</keyword>
<evidence type="ECO:0000256" key="1">
    <source>
        <dbReference type="ARBA" id="ARBA00010490"/>
    </source>
</evidence>
<dbReference type="eggNOG" id="arCOG04179">
    <property type="taxonomic scope" value="Archaea"/>
</dbReference>
<feature type="coiled-coil region" evidence="4">
    <location>
        <begin position="28"/>
        <end position="58"/>
    </location>
</feature>
<dbReference type="InterPro" id="IPR002836">
    <property type="entry name" value="PDCD5-like"/>
</dbReference>
<dbReference type="InterPro" id="IPR036883">
    <property type="entry name" value="PDCD5-like_sf"/>
</dbReference>
<dbReference type="OrthoDB" id="7912at2157"/>
<name>D3E0K3_METRM</name>
<dbReference type="HOGENOM" id="CLU_122978_3_0_2"/>
<dbReference type="InterPro" id="IPR022889">
    <property type="entry name" value="DNA_bind_arc"/>
</dbReference>
<dbReference type="PANTHER" id="PTHR10840:SF0">
    <property type="entry name" value="PROGRAMMED CELL DEATH PROTEIN 5"/>
    <property type="match status" value="1"/>
</dbReference>
<dbReference type="NCBIfam" id="NF003268">
    <property type="entry name" value="PRK04239.1"/>
    <property type="match status" value="1"/>
</dbReference>
<dbReference type="PANTHER" id="PTHR10840">
    <property type="entry name" value="PROGRAMMED CELL DEATH PROTEIN 5"/>
    <property type="match status" value="1"/>
</dbReference>
<dbReference type="GeneID" id="8770038"/>
<evidence type="ECO:0000256" key="2">
    <source>
        <dbReference type="ARBA" id="ARBA00023125"/>
    </source>
</evidence>
<dbReference type="HAMAP" id="MF_00026">
    <property type="entry name" value="dsDNA_bind"/>
    <property type="match status" value="1"/>
</dbReference>
<dbReference type="GO" id="GO:0003677">
    <property type="term" value="F:DNA binding"/>
    <property type="evidence" value="ECO:0007669"/>
    <property type="project" value="UniProtKB-UniRule"/>
</dbReference>
<dbReference type="STRING" id="634498.mru_0397"/>
<evidence type="ECO:0000313" key="6">
    <source>
        <dbReference type="Proteomes" id="UP000008680"/>
    </source>
</evidence>
<dbReference type="PIRSF" id="PIRSF015730">
    <property type="entry name" value="TFAR19"/>
    <property type="match status" value="1"/>
</dbReference>
<dbReference type="KEGG" id="mru:mru_0397"/>
<protein>
    <recommendedName>
        <fullName evidence="3">DNA-binding protein mru_0397</fullName>
    </recommendedName>
</protein>
<organism evidence="5 6">
    <name type="scientific">Methanobrevibacter ruminantium (strain ATCC 35063 / DSM 1093 / JCM 13430 / OCM 146 / M1)</name>
    <name type="common">Methanobacterium ruminantium</name>
    <dbReference type="NCBI Taxonomy" id="634498"/>
    <lineage>
        <taxon>Archaea</taxon>
        <taxon>Methanobacteriati</taxon>
        <taxon>Methanobacteriota</taxon>
        <taxon>Methanomada group</taxon>
        <taxon>Methanobacteria</taxon>
        <taxon>Methanobacteriales</taxon>
        <taxon>Methanobacteriaceae</taxon>
        <taxon>Methanobrevibacter</taxon>
    </lineage>
</organism>
<evidence type="ECO:0000256" key="3">
    <source>
        <dbReference type="HAMAP-Rule" id="MF_00026"/>
    </source>
</evidence>
<dbReference type="SUPFAM" id="SSF46950">
    <property type="entry name" value="Double-stranded DNA-binding domain"/>
    <property type="match status" value="1"/>
</dbReference>
<dbReference type="PATRIC" id="fig|634498.28.peg.400"/>
<dbReference type="AlphaFoldDB" id="D3E0K3"/>
<dbReference type="GO" id="GO:0005829">
    <property type="term" value="C:cytosol"/>
    <property type="evidence" value="ECO:0007669"/>
    <property type="project" value="TreeGrafter"/>
</dbReference>